<dbReference type="RefSeq" id="WP_105767895.1">
    <property type="nucleotide sequence ID" value="NZ_CAJHDS010000039.1"/>
</dbReference>
<protein>
    <recommendedName>
        <fullName evidence="1">Suppressor of fused-like domain-containing protein</fullName>
    </recommendedName>
</protein>
<dbReference type="EMBL" id="PVFZ01000038">
    <property type="protein sequence ID" value="PRF23196.1"/>
    <property type="molecule type" value="Genomic_DNA"/>
</dbReference>
<comment type="caution">
    <text evidence="2">The sequence shown here is derived from an EMBL/GenBank/DDBJ whole genome shotgun (WGS) entry which is preliminary data.</text>
</comment>
<evidence type="ECO:0000259" key="1">
    <source>
        <dbReference type="Pfam" id="PF05076"/>
    </source>
</evidence>
<dbReference type="Proteomes" id="UP000237686">
    <property type="component" value="Unassembled WGS sequence"/>
</dbReference>
<proteinExistence type="predicted"/>
<accession>A0A8E2RX82</accession>
<gene>
    <name evidence="2" type="ORF">C6P98_13945</name>
</gene>
<organism evidence="2 3">
    <name type="scientific">Burkholderia multivorans</name>
    <dbReference type="NCBI Taxonomy" id="87883"/>
    <lineage>
        <taxon>Bacteria</taxon>
        <taxon>Pseudomonadati</taxon>
        <taxon>Pseudomonadota</taxon>
        <taxon>Betaproteobacteria</taxon>
        <taxon>Burkholderiales</taxon>
        <taxon>Burkholderiaceae</taxon>
        <taxon>Burkholderia</taxon>
        <taxon>Burkholderia cepacia complex</taxon>
    </lineage>
</organism>
<feature type="domain" description="Suppressor of fused-like" evidence="1">
    <location>
        <begin position="38"/>
        <end position="161"/>
    </location>
</feature>
<evidence type="ECO:0000313" key="3">
    <source>
        <dbReference type="Proteomes" id="UP000237686"/>
    </source>
</evidence>
<sequence length="187" mass="20676">MPVVTSQRRVLAGHAALAMGVEKPPILQFWDENRQSNVYVLEAANRPQDGVSSYATIGLSDHPLMFKGREFDSRVELAGACGSAFLGFANVLATTAFCVINSGWFCALGIIFPDVVSMNKAPATLSDICFAHPFLWAEELKSTLIGDRRVTWLLAVPVSKRRLPMPRATNQSVWRHASRKWILISMT</sequence>
<name>A0A8E2RX82_9BURK</name>
<dbReference type="AlphaFoldDB" id="A0A8E2RX82"/>
<dbReference type="InterPro" id="IPR020941">
    <property type="entry name" value="SUFU-like_domain"/>
</dbReference>
<dbReference type="Pfam" id="PF05076">
    <property type="entry name" value="SUFU"/>
    <property type="match status" value="1"/>
</dbReference>
<reference evidence="2 3" key="1">
    <citation type="submission" date="2018-03" db="EMBL/GenBank/DDBJ databases">
        <authorList>
            <person name="Nguyen K."/>
            <person name="Fouts D."/>
            <person name="Sutton G."/>
        </authorList>
    </citation>
    <scope>NUCLEOTIDE SEQUENCE [LARGE SCALE GENOMIC DNA]</scope>
    <source>
        <strain evidence="2 3">AU17135</strain>
    </source>
</reference>
<evidence type="ECO:0000313" key="2">
    <source>
        <dbReference type="EMBL" id="PRF23196.1"/>
    </source>
</evidence>